<keyword evidence="3" id="KW-1185">Reference proteome</keyword>
<dbReference type="Proteomes" id="UP000000343">
    <property type="component" value="Plasmid pACIX903"/>
</dbReference>
<evidence type="ECO:0000313" key="3">
    <source>
        <dbReference type="Proteomes" id="UP000000343"/>
    </source>
</evidence>
<name>E8X7H7_GRATM</name>
<keyword evidence="1" id="KW-0812">Transmembrane</keyword>
<dbReference type="EMBL" id="CP002483">
    <property type="protein sequence ID" value="ADW71411.1"/>
    <property type="molecule type" value="Genomic_DNA"/>
</dbReference>
<dbReference type="KEGG" id="acm:AciX9_4465"/>
<keyword evidence="1" id="KW-0472">Membrane</keyword>
<keyword evidence="1" id="KW-1133">Transmembrane helix</keyword>
<geneLocation type="plasmid" evidence="2 3">
    <name>pACIX903</name>
</geneLocation>
<evidence type="ECO:0000256" key="1">
    <source>
        <dbReference type="SAM" id="Phobius"/>
    </source>
</evidence>
<feature type="transmembrane region" description="Helical" evidence="1">
    <location>
        <begin position="12"/>
        <end position="34"/>
    </location>
</feature>
<accession>E8X7H7</accession>
<reference evidence="3" key="1">
    <citation type="submission" date="2011-01" db="EMBL/GenBank/DDBJ databases">
        <title>Complete sequence of plasmid3 of Acidobacterium sp. MP5ACTX9.</title>
        <authorList>
            <consortium name="US DOE Joint Genome Institute"/>
            <person name="Lucas S."/>
            <person name="Copeland A."/>
            <person name="Lapidus A."/>
            <person name="Cheng J.-F."/>
            <person name="Goodwin L."/>
            <person name="Pitluck S."/>
            <person name="Teshima H."/>
            <person name="Detter J.C."/>
            <person name="Han C."/>
            <person name="Tapia R."/>
            <person name="Land M."/>
            <person name="Hauser L."/>
            <person name="Kyrpides N."/>
            <person name="Ivanova N."/>
            <person name="Ovchinnikova G."/>
            <person name="Pagani I."/>
            <person name="Rawat S.R."/>
            <person name="Mannisto M."/>
            <person name="Haggblom M.M."/>
            <person name="Woyke T."/>
        </authorList>
    </citation>
    <scope>NUCLEOTIDE SEQUENCE [LARGE SCALE GENOMIC DNA]</scope>
    <source>
        <strain evidence="3">MP5ACTX9</strain>
        <plasmid evidence="3">Plasmid pACIX903</plasmid>
    </source>
</reference>
<dbReference type="HOGENOM" id="CLU_1576289_0_0_0"/>
<organism evidence="3">
    <name type="scientific">Granulicella tundricola (strain ATCC BAA-1859 / DSM 23138 / MP5ACTX9)</name>
    <dbReference type="NCBI Taxonomy" id="1198114"/>
    <lineage>
        <taxon>Bacteria</taxon>
        <taxon>Pseudomonadati</taxon>
        <taxon>Acidobacteriota</taxon>
        <taxon>Terriglobia</taxon>
        <taxon>Terriglobales</taxon>
        <taxon>Acidobacteriaceae</taxon>
        <taxon>Granulicella</taxon>
    </lineage>
</organism>
<gene>
    <name evidence="2" type="ordered locus">AciX9_4465</name>
</gene>
<dbReference type="AlphaFoldDB" id="E8X7H7"/>
<sequence>MQIFGRQVSNWWWFLVVPLLLVCIPFFLFLLIIAGHIGGAVFGPPALWAIPLHTPSRVDLVGSYFETNQGAAIQADTLNASLDLNLDGTMTVRALPEDSVTSTCVMSGTGRWKVLDGNIDLDYNSDGASGSCASGGYSLLEVAGHSKPYKLYWVLGDPDSGTGIWFKRR</sequence>
<evidence type="ECO:0000313" key="2">
    <source>
        <dbReference type="EMBL" id="ADW71411.1"/>
    </source>
</evidence>
<proteinExistence type="predicted"/>
<protein>
    <submittedName>
        <fullName evidence="2">Uncharacterized protein</fullName>
    </submittedName>
</protein>
<dbReference type="RefSeq" id="WP_013573130.1">
    <property type="nucleotide sequence ID" value="NC_015058.1"/>
</dbReference>
<keyword evidence="2" id="KW-0614">Plasmid</keyword>